<gene>
    <name evidence="10" type="ORF">C4532_17335</name>
</gene>
<dbReference type="GO" id="GO:0003824">
    <property type="term" value="F:catalytic activity"/>
    <property type="evidence" value="ECO:0007669"/>
    <property type="project" value="InterPro"/>
</dbReference>
<dbReference type="Pfam" id="PF04055">
    <property type="entry name" value="Radical_SAM"/>
    <property type="match status" value="1"/>
</dbReference>
<dbReference type="InterPro" id="IPR006638">
    <property type="entry name" value="Elp3/MiaA/NifB-like_rSAM"/>
</dbReference>
<dbReference type="InterPro" id="IPR023404">
    <property type="entry name" value="rSAM_horseshoe"/>
</dbReference>
<dbReference type="InterPro" id="IPR051198">
    <property type="entry name" value="BchE-like"/>
</dbReference>
<dbReference type="Gene3D" id="3.40.50.280">
    <property type="entry name" value="Cobalamin-binding domain"/>
    <property type="match status" value="1"/>
</dbReference>
<keyword evidence="4" id="KW-0949">S-adenosyl-L-methionine</keyword>
<evidence type="ECO:0000256" key="1">
    <source>
        <dbReference type="ARBA" id="ARBA00001966"/>
    </source>
</evidence>
<dbReference type="GO" id="GO:0031419">
    <property type="term" value="F:cobalamin binding"/>
    <property type="evidence" value="ECO:0007669"/>
    <property type="project" value="InterPro"/>
</dbReference>
<feature type="domain" description="B12-binding" evidence="8">
    <location>
        <begin position="12"/>
        <end position="146"/>
    </location>
</feature>
<evidence type="ECO:0000256" key="5">
    <source>
        <dbReference type="ARBA" id="ARBA00022723"/>
    </source>
</evidence>
<evidence type="ECO:0000256" key="7">
    <source>
        <dbReference type="ARBA" id="ARBA00023014"/>
    </source>
</evidence>
<keyword evidence="2" id="KW-0489">Methyltransferase</keyword>
<reference evidence="10 11" key="1">
    <citation type="journal article" date="2017" name="ISME J.">
        <title>Energy and carbon metabolisms in a deep terrestrial subsurface fluid microbial community.</title>
        <authorList>
            <person name="Momper L."/>
            <person name="Jungbluth S.P."/>
            <person name="Lee M.D."/>
            <person name="Amend J.P."/>
        </authorList>
    </citation>
    <scope>NUCLEOTIDE SEQUENCE [LARGE SCALE GENOMIC DNA]</scope>
    <source>
        <strain evidence="10">SURF_17</strain>
    </source>
</reference>
<dbReference type="InterPro" id="IPR007197">
    <property type="entry name" value="rSAM"/>
</dbReference>
<dbReference type="SUPFAM" id="SSF102114">
    <property type="entry name" value="Radical SAM enzymes"/>
    <property type="match status" value="1"/>
</dbReference>
<keyword evidence="3" id="KW-0808">Transferase</keyword>
<feature type="domain" description="Radical SAM core" evidence="9">
    <location>
        <begin position="199"/>
        <end position="423"/>
    </location>
</feature>
<evidence type="ECO:0000256" key="3">
    <source>
        <dbReference type="ARBA" id="ARBA00022679"/>
    </source>
</evidence>
<dbReference type="InterPro" id="IPR034466">
    <property type="entry name" value="Methyltransferase_Class_B"/>
</dbReference>
<dbReference type="InterPro" id="IPR006158">
    <property type="entry name" value="Cobalamin-bd"/>
</dbReference>
<evidence type="ECO:0000313" key="11">
    <source>
        <dbReference type="Proteomes" id="UP000285961"/>
    </source>
</evidence>
<dbReference type="PANTHER" id="PTHR43409:SF7">
    <property type="entry name" value="BLL1977 PROTEIN"/>
    <property type="match status" value="1"/>
</dbReference>
<dbReference type="Pfam" id="PF02310">
    <property type="entry name" value="B12-binding"/>
    <property type="match status" value="1"/>
</dbReference>
<comment type="caution">
    <text evidence="10">The sequence shown here is derived from an EMBL/GenBank/DDBJ whole genome shotgun (WGS) entry which is preliminary data.</text>
</comment>
<dbReference type="PANTHER" id="PTHR43409">
    <property type="entry name" value="ANAEROBIC MAGNESIUM-PROTOPORPHYRIN IX MONOMETHYL ESTER CYCLASE-RELATED"/>
    <property type="match status" value="1"/>
</dbReference>
<evidence type="ECO:0000259" key="8">
    <source>
        <dbReference type="PROSITE" id="PS51332"/>
    </source>
</evidence>
<evidence type="ECO:0000256" key="6">
    <source>
        <dbReference type="ARBA" id="ARBA00023004"/>
    </source>
</evidence>
<keyword evidence="7" id="KW-0411">Iron-sulfur</keyword>
<dbReference type="SFLD" id="SFLDS00029">
    <property type="entry name" value="Radical_SAM"/>
    <property type="match status" value="1"/>
</dbReference>
<name>A0A419EQP6_9BACT</name>
<proteinExistence type="predicted"/>
<dbReference type="Gene3D" id="3.80.30.20">
    <property type="entry name" value="tm_1862 like domain"/>
    <property type="match status" value="1"/>
</dbReference>
<dbReference type="InterPro" id="IPR058240">
    <property type="entry name" value="rSAM_sf"/>
</dbReference>
<dbReference type="SMART" id="SM00729">
    <property type="entry name" value="Elp3"/>
    <property type="match status" value="1"/>
</dbReference>
<evidence type="ECO:0000256" key="4">
    <source>
        <dbReference type="ARBA" id="ARBA00022691"/>
    </source>
</evidence>
<keyword evidence="6" id="KW-0408">Iron</keyword>
<accession>A0A419EQP6</accession>
<dbReference type="EMBL" id="QZKI01000124">
    <property type="protein sequence ID" value="RJP65656.1"/>
    <property type="molecule type" value="Genomic_DNA"/>
</dbReference>
<dbReference type="AlphaFoldDB" id="A0A419EQP6"/>
<dbReference type="SFLD" id="SFLDG01082">
    <property type="entry name" value="B12-binding_domain_containing"/>
    <property type="match status" value="1"/>
</dbReference>
<dbReference type="GO" id="GO:0046872">
    <property type="term" value="F:metal ion binding"/>
    <property type="evidence" value="ECO:0007669"/>
    <property type="project" value="UniProtKB-KW"/>
</dbReference>
<dbReference type="GO" id="GO:0005829">
    <property type="term" value="C:cytosol"/>
    <property type="evidence" value="ECO:0007669"/>
    <property type="project" value="TreeGrafter"/>
</dbReference>
<keyword evidence="5" id="KW-0479">Metal-binding</keyword>
<organism evidence="10 11">
    <name type="scientific">Candidatus Abyssobacteria bacterium SURF_17</name>
    <dbReference type="NCBI Taxonomy" id="2093361"/>
    <lineage>
        <taxon>Bacteria</taxon>
        <taxon>Pseudomonadati</taxon>
        <taxon>Candidatus Hydrogenedentota</taxon>
        <taxon>Candidatus Abyssobacteria</taxon>
    </lineage>
</organism>
<dbReference type="CDD" id="cd01335">
    <property type="entry name" value="Radical_SAM"/>
    <property type="match status" value="1"/>
</dbReference>
<dbReference type="CDD" id="cd02068">
    <property type="entry name" value="radical_SAM_B12_BD"/>
    <property type="match status" value="1"/>
</dbReference>
<dbReference type="GO" id="GO:0051539">
    <property type="term" value="F:4 iron, 4 sulfur cluster binding"/>
    <property type="evidence" value="ECO:0007669"/>
    <property type="project" value="UniProtKB-KW"/>
</dbReference>
<evidence type="ECO:0000259" key="9">
    <source>
        <dbReference type="PROSITE" id="PS51918"/>
    </source>
</evidence>
<dbReference type="PROSITE" id="PS51918">
    <property type="entry name" value="RADICAL_SAM"/>
    <property type="match status" value="1"/>
</dbReference>
<dbReference type="Proteomes" id="UP000285961">
    <property type="component" value="Unassembled WGS sequence"/>
</dbReference>
<protein>
    <submittedName>
        <fullName evidence="10">Radical SAM protein</fullName>
    </submittedName>
</protein>
<comment type="cofactor">
    <cofactor evidence="1">
        <name>[4Fe-4S] cluster</name>
        <dbReference type="ChEBI" id="CHEBI:49883"/>
    </cofactor>
</comment>
<dbReference type="SFLD" id="SFLDG01123">
    <property type="entry name" value="methyltransferase_(Class_B)"/>
    <property type="match status" value="1"/>
</dbReference>
<evidence type="ECO:0000313" key="10">
    <source>
        <dbReference type="EMBL" id="RJP65656.1"/>
    </source>
</evidence>
<dbReference type="PROSITE" id="PS51332">
    <property type="entry name" value="B12_BINDING"/>
    <property type="match status" value="1"/>
</dbReference>
<evidence type="ECO:0000256" key="2">
    <source>
        <dbReference type="ARBA" id="ARBA00022603"/>
    </source>
</evidence>
<sequence>MGCEDFDLDLMTVQVLLINPDPKAPANPPLGLLYVAGALEQAGIEVRVIDMGFDPGGVELERVLSGWKPEIVGITCTTPLYPHARSIAARVKLILPESWVVLGGVHPSVVPEHSLRDSAADIAAVGEGEQLMPALAHAFPGMDAATRVAGAFVKSRGEIVKGPAPVPIQDLDTLPMPARHLVDVERYFHASGHDRIKWSLPQPSLPVIASRGCPYHCTFCASELVHGKKIRLRSVANIRSELEFLISEYGMKGVYFYDDTLTFNVPWLEKLCSMLKELRLKWICGTRLDRVNRQILEMMKSSGCMLISYGIESGDPRMLKEVLKKGLTLELIRENIRLTREVGIGTIANYMLGFPGETEESMRKTIALSREIDSDVAEFSIYMPLPGTELAHHAEQAGRVLEQDLARFDYARPTYSDNSLPPELVKKYHRKAVRGFYLRPRYILRRAAKVRNWRDVKANLLGLGSFLNLWRRSSGH</sequence>